<proteinExistence type="predicted"/>
<protein>
    <recommendedName>
        <fullName evidence="1">DUF1659 domain-containing protein</fullName>
    </recommendedName>
</protein>
<sequence length="71" mass="7846">MNNLIEQNIQFTFSGDNYKDGKMSRIYKNVRRDAAASDLVKVGKAISSLQKDKGLVEAILIQKSAVDLSAE</sequence>
<dbReference type="RefSeq" id="WP_209686164.1">
    <property type="nucleotide sequence ID" value="NZ_JAGGLU010000002.1"/>
</dbReference>
<gene>
    <name evidence="2" type="ORF">J2Z60_000585</name>
</gene>
<reference evidence="2 3" key="1">
    <citation type="submission" date="2021-03" db="EMBL/GenBank/DDBJ databases">
        <title>Genomic Encyclopedia of Type Strains, Phase IV (KMG-IV): sequencing the most valuable type-strain genomes for metagenomic binning, comparative biology and taxonomic classification.</title>
        <authorList>
            <person name="Goeker M."/>
        </authorList>
    </citation>
    <scope>NUCLEOTIDE SEQUENCE [LARGE SCALE GENOMIC DNA]</scope>
    <source>
        <strain evidence="2 3">DSM 101872</strain>
    </source>
</reference>
<organism evidence="2 3">
    <name type="scientific">Lactobacillus colini</name>
    <dbReference type="NCBI Taxonomy" id="1819254"/>
    <lineage>
        <taxon>Bacteria</taxon>
        <taxon>Bacillati</taxon>
        <taxon>Bacillota</taxon>
        <taxon>Bacilli</taxon>
        <taxon>Lactobacillales</taxon>
        <taxon>Lactobacillaceae</taxon>
        <taxon>Lactobacillus</taxon>
    </lineage>
</organism>
<evidence type="ECO:0000313" key="3">
    <source>
        <dbReference type="Proteomes" id="UP001519292"/>
    </source>
</evidence>
<dbReference type="Proteomes" id="UP001519292">
    <property type="component" value="Unassembled WGS sequence"/>
</dbReference>
<accession>A0ABS4MDK4</accession>
<comment type="caution">
    <text evidence="2">The sequence shown here is derived from an EMBL/GenBank/DDBJ whole genome shotgun (WGS) entry which is preliminary data.</text>
</comment>
<dbReference type="InterPro" id="IPR012454">
    <property type="entry name" value="DUF1659"/>
</dbReference>
<dbReference type="EMBL" id="JAGGLU010000002">
    <property type="protein sequence ID" value="MBP2057421.1"/>
    <property type="molecule type" value="Genomic_DNA"/>
</dbReference>
<evidence type="ECO:0000313" key="2">
    <source>
        <dbReference type="EMBL" id="MBP2057421.1"/>
    </source>
</evidence>
<keyword evidence="3" id="KW-1185">Reference proteome</keyword>
<name>A0ABS4MDK4_9LACO</name>
<evidence type="ECO:0000259" key="1">
    <source>
        <dbReference type="Pfam" id="PF07872"/>
    </source>
</evidence>
<feature type="domain" description="DUF1659" evidence="1">
    <location>
        <begin position="3"/>
        <end position="65"/>
    </location>
</feature>
<dbReference type="Pfam" id="PF07872">
    <property type="entry name" value="DUF1659"/>
    <property type="match status" value="1"/>
</dbReference>